<dbReference type="KEGG" id="shx:MS3_00005808"/>
<protein>
    <recommendedName>
        <fullName evidence="3">GIY-YIG domain-containing protein</fullName>
    </recommendedName>
</protein>
<dbReference type="RefSeq" id="XP_051069916.1">
    <property type="nucleotide sequence ID" value="XM_051213897.1"/>
</dbReference>
<comment type="caution">
    <text evidence="1">The sequence shown here is derived from an EMBL/GenBank/DDBJ whole genome shotgun (WGS) entry which is preliminary data.</text>
</comment>
<dbReference type="CTD" id="75577433"/>
<reference evidence="1" key="1">
    <citation type="journal article" date="2012" name="Nat. Genet.">
        <title>Whole-genome sequence of Schistosoma haematobium.</title>
        <authorList>
            <person name="Young N.D."/>
            <person name="Jex A.R."/>
            <person name="Li B."/>
            <person name="Liu S."/>
            <person name="Yang L."/>
            <person name="Xiong Z."/>
            <person name="Li Y."/>
            <person name="Cantacessi C."/>
            <person name="Hall R.S."/>
            <person name="Xu X."/>
            <person name="Chen F."/>
            <person name="Wu X."/>
            <person name="Zerlotini A."/>
            <person name="Oliveira G."/>
            <person name="Hofmann A."/>
            <person name="Zhang G."/>
            <person name="Fang X."/>
            <person name="Kang Y."/>
            <person name="Campbell B.E."/>
            <person name="Loukas A."/>
            <person name="Ranganathan S."/>
            <person name="Rollinson D."/>
            <person name="Rinaldi G."/>
            <person name="Brindley P.J."/>
            <person name="Yang H."/>
            <person name="Wang J."/>
            <person name="Wang J."/>
            <person name="Gasser R.B."/>
        </authorList>
    </citation>
    <scope>NUCLEOTIDE SEQUENCE</scope>
</reference>
<dbReference type="EMBL" id="AMPZ03000003">
    <property type="protein sequence ID" value="KAH9588394.1"/>
    <property type="molecule type" value="Genomic_DNA"/>
</dbReference>
<reference evidence="1" key="4">
    <citation type="journal article" date="2022" name="PLoS Pathog.">
        <title>Chromosome-level genome of Schistosoma haematobium underpins genome-wide explorations of molecular variation.</title>
        <authorList>
            <person name="Stroehlein A.J."/>
            <person name="Korhonen P.K."/>
            <person name="Lee V.V."/>
            <person name="Ralph S.A."/>
            <person name="Mentink-Kane M."/>
            <person name="You H."/>
            <person name="McManus D.P."/>
            <person name="Tchuente L.T."/>
            <person name="Stothard J.R."/>
            <person name="Kaur P."/>
            <person name="Dudchenko O."/>
            <person name="Aiden E.L."/>
            <person name="Yang B."/>
            <person name="Yang H."/>
            <person name="Emery A.M."/>
            <person name="Webster B.L."/>
            <person name="Brindley P.J."/>
            <person name="Rollinson D."/>
            <person name="Chang B.C.H."/>
            <person name="Gasser R.B."/>
            <person name="Young N.D."/>
        </authorList>
    </citation>
    <scope>NUCLEOTIDE SEQUENCE</scope>
</reference>
<reference evidence="1" key="3">
    <citation type="submission" date="2021-06" db="EMBL/GenBank/DDBJ databases">
        <title>Chromosome-level genome assembly for S. haematobium.</title>
        <authorList>
            <person name="Stroehlein A.J."/>
        </authorList>
    </citation>
    <scope>NUCLEOTIDE SEQUENCE</scope>
</reference>
<dbReference type="Proteomes" id="UP000471633">
    <property type="component" value="Unassembled WGS sequence"/>
</dbReference>
<reference evidence="1" key="2">
    <citation type="journal article" date="2019" name="Gigascience">
        <title>High-quality Schistosoma haematobium genome achieved by single-molecule and long-range sequencing.</title>
        <authorList>
            <person name="Stroehlein A.J."/>
            <person name="Korhonen P.K."/>
            <person name="Chong T.M."/>
            <person name="Lim Y.L."/>
            <person name="Chan K.G."/>
            <person name="Webster B."/>
            <person name="Rollinson D."/>
            <person name="Brindley P.J."/>
            <person name="Gasser R.B."/>
            <person name="Young N.D."/>
        </authorList>
    </citation>
    <scope>NUCLEOTIDE SEQUENCE</scope>
</reference>
<proteinExistence type="predicted"/>
<evidence type="ECO:0000313" key="2">
    <source>
        <dbReference type="Proteomes" id="UP000471633"/>
    </source>
</evidence>
<keyword evidence="2" id="KW-1185">Reference proteome</keyword>
<name>A0A922LLC3_SCHHA</name>
<gene>
    <name evidence="1" type="ORF">MS3_00005808</name>
</gene>
<evidence type="ECO:0000313" key="1">
    <source>
        <dbReference type="EMBL" id="KAH9588394.1"/>
    </source>
</evidence>
<organism evidence="1 2">
    <name type="scientific">Schistosoma haematobium</name>
    <name type="common">Blood fluke</name>
    <dbReference type="NCBI Taxonomy" id="6185"/>
    <lineage>
        <taxon>Eukaryota</taxon>
        <taxon>Metazoa</taxon>
        <taxon>Spiralia</taxon>
        <taxon>Lophotrochozoa</taxon>
        <taxon>Platyhelminthes</taxon>
        <taxon>Trematoda</taxon>
        <taxon>Digenea</taxon>
        <taxon>Strigeidida</taxon>
        <taxon>Schistosomatoidea</taxon>
        <taxon>Schistosomatidae</taxon>
        <taxon>Schistosoma</taxon>
    </lineage>
</organism>
<dbReference type="GeneID" id="75577433"/>
<sequence length="120" mass="13960">MIKEKPNTIYKINCPNYEKLYIGQSGRPLHLCLHENQLVVKRHNISSLIPVHVDNCEQTFNLENFEILDGGNSTNTREFLEAWHSGQSVTNTHIEIDPIYQPIRKIIDKYRTKNQVNSGR</sequence>
<accession>A0A922LLC3</accession>
<dbReference type="AlphaFoldDB" id="A0A922LLC3"/>
<evidence type="ECO:0008006" key="3">
    <source>
        <dbReference type="Google" id="ProtNLM"/>
    </source>
</evidence>